<evidence type="ECO:0000256" key="3">
    <source>
        <dbReference type="ARBA" id="ARBA00004569"/>
    </source>
</evidence>
<comment type="subcellular location">
    <subcellularLocation>
        <location evidence="2">Cytoplasm</location>
    </subcellularLocation>
    <subcellularLocation>
        <location evidence="3">Mitochondrion intermembrane space</location>
    </subcellularLocation>
    <subcellularLocation>
        <location evidence="1">Nucleus</location>
    </subcellularLocation>
</comment>
<evidence type="ECO:0000256" key="2">
    <source>
        <dbReference type="ARBA" id="ARBA00004496"/>
    </source>
</evidence>
<sequence>MNNITAHLTPPTPPFPPPILHPRPRRPPPPAHHPIPQQWDSSPPPPPTPPLRPLLRPHPLPDGAFEAPNRSARAICWSARDAFFSCLDTHGIVDSVKDPAAVAAATKHCGTENAALERDCASSWVTYFKQRRVMEYNKKQTLEKLKAEGARSMPEGMGPPQNPGRAA</sequence>
<feature type="region of interest" description="Disordered" evidence="9">
    <location>
        <begin position="1"/>
        <end position="66"/>
    </location>
</feature>
<dbReference type="PANTHER" id="PTHR47677:SF1">
    <property type="entry name" value="CYTOCHROME C OXIDASE ASSEMBLY FACTOR 6"/>
    <property type="match status" value="1"/>
</dbReference>
<keyword evidence="5" id="KW-0963">Cytoplasm</keyword>
<evidence type="ECO:0000256" key="6">
    <source>
        <dbReference type="ARBA" id="ARBA00023128"/>
    </source>
</evidence>
<dbReference type="Gene3D" id="1.10.10.140">
    <property type="entry name" value="Cytochrome c oxidase, subunit VIb"/>
    <property type="match status" value="1"/>
</dbReference>
<dbReference type="PANTHER" id="PTHR47677">
    <property type="entry name" value="CYTOCHROME C OXIDASE ASSEMBLY FACTOR 6"/>
    <property type="match status" value="1"/>
</dbReference>
<name>A0A5M8PVD1_9LECA</name>
<dbReference type="InterPro" id="IPR048280">
    <property type="entry name" value="COX6B-like"/>
</dbReference>
<gene>
    <name evidence="10" type="ORF">FRX48_01994</name>
</gene>
<keyword evidence="6" id="KW-0496">Mitochondrion</keyword>
<dbReference type="FunFam" id="1.10.10.140:FF:000003">
    <property type="entry name" value="Cytochrome c oxidase assembly factor 6"/>
    <property type="match status" value="1"/>
</dbReference>
<evidence type="ECO:0000313" key="10">
    <source>
        <dbReference type="EMBL" id="KAA6413633.1"/>
    </source>
</evidence>
<proteinExistence type="inferred from homology"/>
<evidence type="ECO:0000256" key="4">
    <source>
        <dbReference type="ARBA" id="ARBA00006425"/>
    </source>
</evidence>
<dbReference type="GO" id="GO:0005634">
    <property type="term" value="C:nucleus"/>
    <property type="evidence" value="ECO:0007669"/>
    <property type="project" value="UniProtKB-SubCell"/>
</dbReference>
<dbReference type="Proteomes" id="UP000324767">
    <property type="component" value="Unassembled WGS sequence"/>
</dbReference>
<reference evidence="10 11" key="1">
    <citation type="submission" date="2019-09" db="EMBL/GenBank/DDBJ databases">
        <title>The hologenome of the rock-dwelling lichen Lasallia pustulata.</title>
        <authorList>
            <person name="Greshake Tzovaras B."/>
            <person name="Segers F."/>
            <person name="Bicker A."/>
            <person name="Dal Grande F."/>
            <person name="Otte J."/>
            <person name="Hankeln T."/>
            <person name="Schmitt I."/>
            <person name="Ebersberger I."/>
        </authorList>
    </citation>
    <scope>NUCLEOTIDE SEQUENCE [LARGE SCALE GENOMIC DNA]</scope>
    <source>
        <strain evidence="10">A1-1</strain>
    </source>
</reference>
<organism evidence="10 11">
    <name type="scientific">Lasallia pustulata</name>
    <dbReference type="NCBI Taxonomy" id="136370"/>
    <lineage>
        <taxon>Eukaryota</taxon>
        <taxon>Fungi</taxon>
        <taxon>Dikarya</taxon>
        <taxon>Ascomycota</taxon>
        <taxon>Pezizomycotina</taxon>
        <taxon>Lecanoromycetes</taxon>
        <taxon>OSLEUM clade</taxon>
        <taxon>Umbilicariomycetidae</taxon>
        <taxon>Umbilicariales</taxon>
        <taxon>Umbilicariaceae</taxon>
        <taxon>Lasallia</taxon>
    </lineage>
</organism>
<evidence type="ECO:0000256" key="1">
    <source>
        <dbReference type="ARBA" id="ARBA00004123"/>
    </source>
</evidence>
<dbReference type="OrthoDB" id="5545577at2759"/>
<feature type="compositionally biased region" description="Pro residues" evidence="9">
    <location>
        <begin position="42"/>
        <end position="60"/>
    </location>
</feature>
<dbReference type="InterPro" id="IPR048281">
    <property type="entry name" value="COA6_fun"/>
</dbReference>
<evidence type="ECO:0000256" key="5">
    <source>
        <dbReference type="ARBA" id="ARBA00022490"/>
    </source>
</evidence>
<evidence type="ECO:0000313" key="11">
    <source>
        <dbReference type="Proteomes" id="UP000324767"/>
    </source>
</evidence>
<evidence type="ECO:0000256" key="7">
    <source>
        <dbReference type="ARBA" id="ARBA00023157"/>
    </source>
</evidence>
<dbReference type="EMBL" id="VXIT01000003">
    <property type="protein sequence ID" value="KAA6413633.1"/>
    <property type="molecule type" value="Genomic_DNA"/>
</dbReference>
<protein>
    <recommendedName>
        <fullName evidence="12">Cytochrome c oxidase, subunit VIb</fullName>
    </recommendedName>
</protein>
<comment type="caution">
    <text evidence="10">The sequence shown here is derived from an EMBL/GenBank/DDBJ whole genome shotgun (WGS) entry which is preliminary data.</text>
</comment>
<evidence type="ECO:0008006" key="12">
    <source>
        <dbReference type="Google" id="ProtNLM"/>
    </source>
</evidence>
<evidence type="ECO:0000256" key="9">
    <source>
        <dbReference type="SAM" id="MobiDB-lite"/>
    </source>
</evidence>
<feature type="compositionally biased region" description="Pro residues" evidence="9">
    <location>
        <begin position="10"/>
        <end position="33"/>
    </location>
</feature>
<dbReference type="AlphaFoldDB" id="A0A5M8PVD1"/>
<dbReference type="InterPro" id="IPR036549">
    <property type="entry name" value="CX6/COA6-like_sf"/>
</dbReference>
<dbReference type="GO" id="GO:0005758">
    <property type="term" value="C:mitochondrial intermembrane space"/>
    <property type="evidence" value="ECO:0007669"/>
    <property type="project" value="UniProtKB-SubCell"/>
</dbReference>
<keyword evidence="7" id="KW-1015">Disulfide bond</keyword>
<evidence type="ECO:0000256" key="8">
    <source>
        <dbReference type="ARBA" id="ARBA00023242"/>
    </source>
</evidence>
<dbReference type="Pfam" id="PF02297">
    <property type="entry name" value="COX6B"/>
    <property type="match status" value="1"/>
</dbReference>
<feature type="region of interest" description="Disordered" evidence="9">
    <location>
        <begin position="148"/>
        <end position="167"/>
    </location>
</feature>
<dbReference type="GO" id="GO:0033617">
    <property type="term" value="P:mitochondrial respiratory chain complex IV assembly"/>
    <property type="evidence" value="ECO:0007669"/>
    <property type="project" value="TreeGrafter"/>
</dbReference>
<accession>A0A5M8PVD1</accession>
<keyword evidence="8" id="KW-0539">Nucleus</keyword>
<comment type="similarity">
    <text evidence="4">Belongs to the cytochrome c oxidase subunit 6B family.</text>
</comment>
<dbReference type="SUPFAM" id="SSF47694">
    <property type="entry name" value="Cytochrome c oxidase subunit h"/>
    <property type="match status" value="1"/>
</dbReference>